<feature type="domain" description="BAR" evidence="1">
    <location>
        <begin position="13"/>
        <end position="225"/>
    </location>
</feature>
<gene>
    <name evidence="2" type="ORF">TcWFU_010299</name>
</gene>
<dbReference type="Proteomes" id="UP001651158">
    <property type="component" value="Unassembled WGS sequence"/>
</dbReference>
<dbReference type="SMART" id="SM00721">
    <property type="entry name" value="BAR"/>
    <property type="match status" value="1"/>
</dbReference>
<dbReference type="InterPro" id="IPR027267">
    <property type="entry name" value="AH/BAR_dom_sf"/>
</dbReference>
<evidence type="ECO:0000259" key="1">
    <source>
        <dbReference type="SMART" id="SM00721"/>
    </source>
</evidence>
<evidence type="ECO:0000313" key="2">
    <source>
        <dbReference type="EMBL" id="KAL5108269.1"/>
    </source>
</evidence>
<dbReference type="Pfam" id="PF03114">
    <property type="entry name" value="BAR"/>
    <property type="match status" value="1"/>
</dbReference>
<proteinExistence type="predicted"/>
<reference evidence="2 3" key="1">
    <citation type="journal article" date="2022" name="Front. Cell. Infect. Microbiol.">
        <title>The Genomes of Two Strains of Taenia crassiceps the Animal Model for the Study of Human Cysticercosis.</title>
        <authorList>
            <person name="Bobes R.J."/>
            <person name="Estrada K."/>
            <person name="Rios-Valencia D.G."/>
            <person name="Calderon-Gallegos A."/>
            <person name="de la Torre P."/>
            <person name="Carrero J.C."/>
            <person name="Sanchez-Flores A."/>
            <person name="Laclette J.P."/>
        </authorList>
    </citation>
    <scope>NUCLEOTIDE SEQUENCE [LARGE SCALE GENOMIC DNA]</scope>
    <source>
        <strain evidence="2">WFUcys</strain>
    </source>
</reference>
<organism evidence="2 3">
    <name type="scientific">Taenia crassiceps</name>
    <dbReference type="NCBI Taxonomy" id="6207"/>
    <lineage>
        <taxon>Eukaryota</taxon>
        <taxon>Metazoa</taxon>
        <taxon>Spiralia</taxon>
        <taxon>Lophotrochozoa</taxon>
        <taxon>Platyhelminthes</taxon>
        <taxon>Cestoda</taxon>
        <taxon>Eucestoda</taxon>
        <taxon>Cyclophyllidea</taxon>
        <taxon>Taeniidae</taxon>
        <taxon>Taenia</taxon>
    </lineage>
</organism>
<evidence type="ECO:0000313" key="3">
    <source>
        <dbReference type="Proteomes" id="UP001651158"/>
    </source>
</evidence>
<dbReference type="SUPFAM" id="SSF103657">
    <property type="entry name" value="BAR/IMD domain-like"/>
    <property type="match status" value="1"/>
</dbReference>
<name>A0ABR4QEW7_9CEST</name>
<dbReference type="EMBL" id="JAKROA010000004">
    <property type="protein sequence ID" value="KAL5108269.1"/>
    <property type="molecule type" value="Genomic_DNA"/>
</dbReference>
<comment type="caution">
    <text evidence="2">The sequence shown here is derived from an EMBL/GenBank/DDBJ whole genome shotgun (WGS) entry which is preliminary data.</text>
</comment>
<keyword evidence="3" id="KW-1185">Reference proteome</keyword>
<dbReference type="InterPro" id="IPR004148">
    <property type="entry name" value="BAR_dom"/>
</dbReference>
<accession>A0ABR4QEW7</accession>
<sequence>MSSGKRMQSFFEPMIVGLNRMTQLFTYADLTYKICTRLREQLEALLTPNAVKRVAKKIVVDFKLPSSVDLQRSEKLASVIAKCAVDLPGTDLSVTLSQCASAHSDLGQSEQEFAMSVQSELILVIRNFLTIHWPEIQKERRKLDLLRADYDRARSEIGKKVDESKVAAAKRDFDRQLYLTKLLLQQCKTTREEIANGLAGMAVAQREHFKHCEEIMLRLNTEINSESFQQ</sequence>
<protein>
    <submittedName>
        <fullName evidence="2">Endophilin-B1</fullName>
    </submittedName>
</protein>
<dbReference type="Gene3D" id="1.20.1270.60">
    <property type="entry name" value="Arfaptin homology (AH) domain/BAR domain"/>
    <property type="match status" value="1"/>
</dbReference>